<dbReference type="Proteomes" id="UP001143910">
    <property type="component" value="Unassembled WGS sequence"/>
</dbReference>
<sequence>MIKWKPNAEDNFNLQGAVPAIHSRFWAGTSNGKKSRTPSAHITSTHRTVKVVHYNGSEERALHHRENRRMHELEADPTPVSVTSTSIKNQQFLHGATDGSKTRYTKSEDCSNDAQLHKQRLWAVAGECPGRESRRSPATESPTSKESLGPKIWTRTAFFRPSKQAAEVISEGLYYPGSTAALTDKKPKKKWVCDAPRCSKSFVEKTHLEIHRRTHTGAAKPYVCLKVGCGLAFAQRGNLKKHLRRHTGERSFCCRSCGKTFAKRDNVRLHEETHKLIKRL</sequence>
<evidence type="ECO:0000313" key="1">
    <source>
        <dbReference type="EMBL" id="KAJ2973704.1"/>
    </source>
</evidence>
<comment type="caution">
    <text evidence="1">The sequence shown here is derived from an EMBL/GenBank/DDBJ whole genome shotgun (WGS) entry which is preliminary data.</text>
</comment>
<gene>
    <name evidence="1" type="ORF">NQ176_g6456</name>
</gene>
<protein>
    <submittedName>
        <fullName evidence="1">Uncharacterized protein</fullName>
    </submittedName>
</protein>
<evidence type="ECO:0000313" key="2">
    <source>
        <dbReference type="Proteomes" id="UP001143910"/>
    </source>
</evidence>
<name>A0ACC1N5K5_9HYPO</name>
<keyword evidence="2" id="KW-1185">Reference proteome</keyword>
<organism evidence="1 2">
    <name type="scientific">Zarea fungicola</name>
    <dbReference type="NCBI Taxonomy" id="93591"/>
    <lineage>
        <taxon>Eukaryota</taxon>
        <taxon>Fungi</taxon>
        <taxon>Dikarya</taxon>
        <taxon>Ascomycota</taxon>
        <taxon>Pezizomycotina</taxon>
        <taxon>Sordariomycetes</taxon>
        <taxon>Hypocreomycetidae</taxon>
        <taxon>Hypocreales</taxon>
        <taxon>Cordycipitaceae</taxon>
        <taxon>Zarea</taxon>
    </lineage>
</organism>
<reference evidence="1" key="1">
    <citation type="submission" date="2022-08" db="EMBL/GenBank/DDBJ databases">
        <title>Genome Sequence of Lecanicillium fungicola.</title>
        <authorList>
            <person name="Buettner E."/>
        </authorList>
    </citation>
    <scope>NUCLEOTIDE SEQUENCE</scope>
    <source>
        <strain evidence="1">Babe33</strain>
    </source>
</reference>
<proteinExistence type="predicted"/>
<accession>A0ACC1N5K5</accession>
<dbReference type="EMBL" id="JANJQO010000932">
    <property type="protein sequence ID" value="KAJ2973704.1"/>
    <property type="molecule type" value="Genomic_DNA"/>
</dbReference>